<proteinExistence type="predicted"/>
<name>A0A430Q2W1_SCHBO</name>
<protein>
    <recommendedName>
        <fullName evidence="1">BROMI C-terminal Rab TBC-like domain-containing protein</fullName>
    </recommendedName>
</protein>
<keyword evidence="3" id="KW-1185">Reference proteome</keyword>
<gene>
    <name evidence="2" type="ORF">DC041_0006493</name>
</gene>
<evidence type="ECO:0000259" key="1">
    <source>
        <dbReference type="Pfam" id="PF23440"/>
    </source>
</evidence>
<feature type="domain" description="BROMI C-terminal Rab TBC-like" evidence="1">
    <location>
        <begin position="42"/>
        <end position="104"/>
    </location>
</feature>
<sequence>MQHLSPALLHITNEQSTSQKQQPEQLIIFLQYVYYIQYTFNYINLCIMQHLSPALLHITNEQSTSQKQQPEQLIIFLQEEPIRGFDYLKHFPYMYELHKKYTEHLDMYKLN</sequence>
<comment type="caution">
    <text evidence="2">The sequence shown here is derived from an EMBL/GenBank/DDBJ whole genome shotgun (WGS) entry which is preliminary data.</text>
</comment>
<dbReference type="Proteomes" id="UP000290809">
    <property type="component" value="Unassembled WGS sequence"/>
</dbReference>
<organism evidence="2 3">
    <name type="scientific">Schistosoma bovis</name>
    <name type="common">Blood fluke</name>
    <dbReference type="NCBI Taxonomy" id="6184"/>
    <lineage>
        <taxon>Eukaryota</taxon>
        <taxon>Metazoa</taxon>
        <taxon>Spiralia</taxon>
        <taxon>Lophotrochozoa</taxon>
        <taxon>Platyhelminthes</taxon>
        <taxon>Trematoda</taxon>
        <taxon>Digenea</taxon>
        <taxon>Strigeidida</taxon>
        <taxon>Schistosomatoidea</taxon>
        <taxon>Schistosomatidae</taxon>
        <taxon>Schistosoma</taxon>
    </lineage>
</organism>
<dbReference type="InterPro" id="IPR055392">
    <property type="entry name" value="BROMI_C"/>
</dbReference>
<dbReference type="AlphaFoldDB" id="A0A430Q2W1"/>
<evidence type="ECO:0000313" key="2">
    <source>
        <dbReference type="EMBL" id="RTG82008.1"/>
    </source>
</evidence>
<reference evidence="2 3" key="1">
    <citation type="journal article" date="2019" name="PLoS Pathog.">
        <title>Genome sequence of the bovine parasite Schistosoma bovis Tanzania.</title>
        <authorList>
            <person name="Oey H."/>
            <person name="Zakrzewski M."/>
            <person name="Gobert G."/>
            <person name="Gravermann K."/>
            <person name="Stoye J."/>
            <person name="Jones M."/>
            <person name="Mcmanus D."/>
            <person name="Krause L."/>
        </authorList>
    </citation>
    <scope>NUCLEOTIDE SEQUENCE [LARGE SCALE GENOMIC DNA]</scope>
    <source>
        <strain evidence="2 3">TAN1997</strain>
    </source>
</reference>
<dbReference type="EMBL" id="QMKO01003034">
    <property type="protein sequence ID" value="RTG82008.1"/>
    <property type="molecule type" value="Genomic_DNA"/>
</dbReference>
<dbReference type="Pfam" id="PF23440">
    <property type="entry name" value="BROMI_C"/>
    <property type="match status" value="1"/>
</dbReference>
<accession>A0A430Q2W1</accession>
<evidence type="ECO:0000313" key="3">
    <source>
        <dbReference type="Proteomes" id="UP000290809"/>
    </source>
</evidence>